<evidence type="ECO:0000313" key="1">
    <source>
        <dbReference type="EMBL" id="TFK32836.1"/>
    </source>
</evidence>
<dbReference type="Proteomes" id="UP000308652">
    <property type="component" value="Unassembled WGS sequence"/>
</dbReference>
<name>A0A5C3LLP3_9AGAR</name>
<dbReference type="AlphaFoldDB" id="A0A5C3LLP3"/>
<evidence type="ECO:0000313" key="2">
    <source>
        <dbReference type="Proteomes" id="UP000308652"/>
    </source>
</evidence>
<organism evidence="1 2">
    <name type="scientific">Crucibulum laeve</name>
    <dbReference type="NCBI Taxonomy" id="68775"/>
    <lineage>
        <taxon>Eukaryota</taxon>
        <taxon>Fungi</taxon>
        <taxon>Dikarya</taxon>
        <taxon>Basidiomycota</taxon>
        <taxon>Agaricomycotina</taxon>
        <taxon>Agaricomycetes</taxon>
        <taxon>Agaricomycetidae</taxon>
        <taxon>Agaricales</taxon>
        <taxon>Agaricineae</taxon>
        <taxon>Nidulariaceae</taxon>
        <taxon>Crucibulum</taxon>
    </lineage>
</organism>
<proteinExistence type="predicted"/>
<dbReference type="EMBL" id="ML213662">
    <property type="protein sequence ID" value="TFK32836.1"/>
    <property type="molecule type" value="Genomic_DNA"/>
</dbReference>
<gene>
    <name evidence="1" type="ORF">BDQ12DRAFT_616341</name>
</gene>
<dbReference type="OrthoDB" id="3070904at2759"/>
<accession>A0A5C3LLP3</accession>
<feature type="non-terminal residue" evidence="1">
    <location>
        <position position="1"/>
    </location>
</feature>
<sequence>LLGGILCGHAQGNVYNHADWNDISMDSTYVALLKGMVYLYVSELNPGQLIYQQMNAMTVVKINLEKFIGPVLESLAAKYNPISSM</sequence>
<protein>
    <submittedName>
        <fullName evidence="1">Uncharacterized protein</fullName>
    </submittedName>
</protein>
<reference evidence="1 2" key="1">
    <citation type="journal article" date="2019" name="Nat. Ecol. Evol.">
        <title>Megaphylogeny resolves global patterns of mushroom evolution.</title>
        <authorList>
            <person name="Varga T."/>
            <person name="Krizsan K."/>
            <person name="Foldi C."/>
            <person name="Dima B."/>
            <person name="Sanchez-Garcia M."/>
            <person name="Sanchez-Ramirez S."/>
            <person name="Szollosi G.J."/>
            <person name="Szarkandi J.G."/>
            <person name="Papp V."/>
            <person name="Albert L."/>
            <person name="Andreopoulos W."/>
            <person name="Angelini C."/>
            <person name="Antonin V."/>
            <person name="Barry K.W."/>
            <person name="Bougher N.L."/>
            <person name="Buchanan P."/>
            <person name="Buyck B."/>
            <person name="Bense V."/>
            <person name="Catcheside P."/>
            <person name="Chovatia M."/>
            <person name="Cooper J."/>
            <person name="Damon W."/>
            <person name="Desjardin D."/>
            <person name="Finy P."/>
            <person name="Geml J."/>
            <person name="Haridas S."/>
            <person name="Hughes K."/>
            <person name="Justo A."/>
            <person name="Karasinski D."/>
            <person name="Kautmanova I."/>
            <person name="Kiss B."/>
            <person name="Kocsube S."/>
            <person name="Kotiranta H."/>
            <person name="LaButti K.M."/>
            <person name="Lechner B.E."/>
            <person name="Liimatainen K."/>
            <person name="Lipzen A."/>
            <person name="Lukacs Z."/>
            <person name="Mihaltcheva S."/>
            <person name="Morgado L.N."/>
            <person name="Niskanen T."/>
            <person name="Noordeloos M.E."/>
            <person name="Ohm R.A."/>
            <person name="Ortiz-Santana B."/>
            <person name="Ovrebo C."/>
            <person name="Racz N."/>
            <person name="Riley R."/>
            <person name="Savchenko A."/>
            <person name="Shiryaev A."/>
            <person name="Soop K."/>
            <person name="Spirin V."/>
            <person name="Szebenyi C."/>
            <person name="Tomsovsky M."/>
            <person name="Tulloss R.E."/>
            <person name="Uehling J."/>
            <person name="Grigoriev I.V."/>
            <person name="Vagvolgyi C."/>
            <person name="Papp T."/>
            <person name="Martin F.M."/>
            <person name="Miettinen O."/>
            <person name="Hibbett D.S."/>
            <person name="Nagy L.G."/>
        </authorList>
    </citation>
    <scope>NUCLEOTIDE SEQUENCE [LARGE SCALE GENOMIC DNA]</scope>
    <source>
        <strain evidence="1 2">CBS 166.37</strain>
    </source>
</reference>
<keyword evidence="2" id="KW-1185">Reference proteome</keyword>